<dbReference type="SUPFAM" id="SSF54909">
    <property type="entry name" value="Dimeric alpha+beta barrel"/>
    <property type="match status" value="1"/>
</dbReference>
<dbReference type="InterPro" id="IPR000485">
    <property type="entry name" value="AsnC-type_HTH_dom"/>
</dbReference>
<dbReference type="InterPro" id="IPR036388">
    <property type="entry name" value="WH-like_DNA-bd_sf"/>
</dbReference>
<dbReference type="InterPro" id="IPR011991">
    <property type="entry name" value="ArsR-like_HTH"/>
</dbReference>
<dbReference type="InterPro" id="IPR011008">
    <property type="entry name" value="Dimeric_a/b-barrel"/>
</dbReference>
<dbReference type="Gene3D" id="3.30.70.920">
    <property type="match status" value="1"/>
</dbReference>
<dbReference type="STRING" id="1903181.BTN85_1894"/>
<dbReference type="InterPro" id="IPR019887">
    <property type="entry name" value="Tscrpt_reg_AsnC/Lrp_C"/>
</dbReference>
<evidence type="ECO:0000259" key="4">
    <source>
        <dbReference type="PROSITE" id="PS50956"/>
    </source>
</evidence>
<sequence length="149" mass="17115">MDEKDRKIIKLLQENSRRPFTEIAEKLDVSEATIRKRVQELEKEGIIQKYTLKVKPEKLGYDAVTLLGLDVEPEKLLRVTETIKSMKEVKNVSICTGDHMVMAKIWANDNEHLNEIISKKIGKIEGVKDLCPAIIMEEVTEEKNNHSKT</sequence>
<dbReference type="PANTHER" id="PTHR30154">
    <property type="entry name" value="LEUCINE-RESPONSIVE REGULATORY PROTEIN"/>
    <property type="match status" value="1"/>
</dbReference>
<feature type="domain" description="HTH deoR-type" evidence="5">
    <location>
        <begin position="1"/>
        <end position="56"/>
    </location>
</feature>
<organism evidence="6 7">
    <name type="scientific">Methanohalarchaeum thermophilum</name>
    <dbReference type="NCBI Taxonomy" id="1903181"/>
    <lineage>
        <taxon>Archaea</taxon>
        <taxon>Methanobacteriati</taxon>
        <taxon>Methanobacteriota</taxon>
        <taxon>Methanonatronarchaeia</taxon>
        <taxon>Methanonatronarchaeales</taxon>
        <taxon>Methanonatronarchaeaceae</taxon>
        <taxon>Candidatus Methanohalarchaeum</taxon>
    </lineage>
</organism>
<keyword evidence="1" id="KW-0805">Transcription regulation</keyword>
<gene>
    <name evidence="6" type="ORF">BTN85_1894</name>
</gene>
<dbReference type="EMBL" id="MSDW01000002">
    <property type="protein sequence ID" value="OKY77246.1"/>
    <property type="molecule type" value="Genomic_DNA"/>
</dbReference>
<evidence type="ECO:0000313" key="7">
    <source>
        <dbReference type="Proteomes" id="UP000185744"/>
    </source>
</evidence>
<accession>A0A1Q6DS99</accession>
<dbReference type="CDD" id="cd00090">
    <property type="entry name" value="HTH_ARSR"/>
    <property type="match status" value="1"/>
</dbReference>
<dbReference type="SUPFAM" id="SSF46785">
    <property type="entry name" value="Winged helix' DNA-binding domain"/>
    <property type="match status" value="1"/>
</dbReference>
<evidence type="ECO:0000256" key="2">
    <source>
        <dbReference type="ARBA" id="ARBA00023125"/>
    </source>
</evidence>
<dbReference type="GO" id="GO:0043565">
    <property type="term" value="F:sequence-specific DNA binding"/>
    <property type="evidence" value="ECO:0007669"/>
    <property type="project" value="InterPro"/>
</dbReference>
<dbReference type="PRINTS" id="PR00033">
    <property type="entry name" value="HTHASNC"/>
</dbReference>
<dbReference type="PANTHER" id="PTHR30154:SF34">
    <property type="entry name" value="TRANSCRIPTIONAL REGULATOR AZLB"/>
    <property type="match status" value="1"/>
</dbReference>
<keyword evidence="3" id="KW-0804">Transcription</keyword>
<dbReference type="Proteomes" id="UP000185744">
    <property type="component" value="Unassembled WGS sequence"/>
</dbReference>
<dbReference type="Gene3D" id="1.10.10.10">
    <property type="entry name" value="Winged helix-like DNA-binding domain superfamily/Winged helix DNA-binding domain"/>
    <property type="match status" value="1"/>
</dbReference>
<dbReference type="Pfam" id="PF13404">
    <property type="entry name" value="HTH_AsnC-type"/>
    <property type="match status" value="1"/>
</dbReference>
<evidence type="ECO:0000259" key="5">
    <source>
        <dbReference type="PROSITE" id="PS51000"/>
    </source>
</evidence>
<dbReference type="PROSITE" id="PS51000">
    <property type="entry name" value="HTH_DEOR_2"/>
    <property type="match status" value="1"/>
</dbReference>
<dbReference type="PROSITE" id="PS50956">
    <property type="entry name" value="HTH_ASNC_2"/>
    <property type="match status" value="1"/>
</dbReference>
<evidence type="ECO:0000313" key="6">
    <source>
        <dbReference type="EMBL" id="OKY77246.1"/>
    </source>
</evidence>
<dbReference type="GO" id="GO:0005829">
    <property type="term" value="C:cytosol"/>
    <property type="evidence" value="ECO:0007669"/>
    <property type="project" value="TreeGrafter"/>
</dbReference>
<dbReference type="InterPro" id="IPR036390">
    <property type="entry name" value="WH_DNA-bd_sf"/>
</dbReference>
<dbReference type="GO" id="GO:0043200">
    <property type="term" value="P:response to amino acid"/>
    <property type="evidence" value="ECO:0007669"/>
    <property type="project" value="TreeGrafter"/>
</dbReference>
<evidence type="ECO:0000256" key="3">
    <source>
        <dbReference type="ARBA" id="ARBA00023163"/>
    </source>
</evidence>
<dbReference type="InterPro" id="IPR001034">
    <property type="entry name" value="DeoR_HTH"/>
</dbReference>
<dbReference type="InterPro" id="IPR019888">
    <property type="entry name" value="Tscrpt_reg_AsnC-like"/>
</dbReference>
<name>A0A1Q6DS99_METT1</name>
<dbReference type="AlphaFoldDB" id="A0A1Q6DS99"/>
<feature type="domain" description="HTH asnC-type" evidence="4">
    <location>
        <begin position="1"/>
        <end position="62"/>
    </location>
</feature>
<reference evidence="6" key="1">
    <citation type="submission" date="2016-12" db="EMBL/GenBank/DDBJ databases">
        <title>Discovery of methanogenic haloarchaea.</title>
        <authorList>
            <person name="Sorokin D.Y."/>
            <person name="Makarova K.S."/>
            <person name="Abbas B."/>
            <person name="Ferrer M."/>
            <person name="Golyshin P.N."/>
        </authorList>
    </citation>
    <scope>NUCLEOTIDE SEQUENCE [LARGE SCALE GENOMIC DNA]</scope>
    <source>
        <strain evidence="6">HMET1</strain>
    </source>
</reference>
<evidence type="ECO:0000256" key="1">
    <source>
        <dbReference type="ARBA" id="ARBA00023015"/>
    </source>
</evidence>
<proteinExistence type="predicted"/>
<dbReference type="Pfam" id="PF01037">
    <property type="entry name" value="AsnC_trans_reg"/>
    <property type="match status" value="1"/>
</dbReference>
<protein>
    <submittedName>
        <fullName evidence="6">DNA-binding transcriptional regulator Lrp family</fullName>
    </submittedName>
</protein>
<dbReference type="GO" id="GO:0003700">
    <property type="term" value="F:DNA-binding transcription factor activity"/>
    <property type="evidence" value="ECO:0007669"/>
    <property type="project" value="InterPro"/>
</dbReference>
<keyword evidence="2 6" id="KW-0238">DNA-binding</keyword>
<comment type="caution">
    <text evidence="6">The sequence shown here is derived from an EMBL/GenBank/DDBJ whole genome shotgun (WGS) entry which is preliminary data.</text>
</comment>
<dbReference type="InParanoid" id="A0A1Q6DS99"/>
<keyword evidence="7" id="KW-1185">Reference proteome</keyword>
<dbReference type="SMART" id="SM00344">
    <property type="entry name" value="HTH_ASNC"/>
    <property type="match status" value="1"/>
</dbReference>